<evidence type="ECO:0000313" key="3">
    <source>
        <dbReference type="Proteomes" id="UP000053477"/>
    </source>
</evidence>
<accession>A0A0H2RAI9</accession>
<feature type="compositionally biased region" description="Basic and acidic residues" evidence="1">
    <location>
        <begin position="722"/>
        <end position="741"/>
    </location>
</feature>
<keyword evidence="3" id="KW-1185">Reference proteome</keyword>
<evidence type="ECO:0000256" key="1">
    <source>
        <dbReference type="SAM" id="MobiDB-lite"/>
    </source>
</evidence>
<gene>
    <name evidence="2" type="ORF">SCHPADRAFT_931543</name>
</gene>
<sequence length="757" mass="85061">MPYNYHTQLARTDTHVSVSTNATAPNLPGPGRNLGLLLDGVGKRVESILNKCANRIGMGPVPVAQEIRILSRHNESTIYERYSMPPRRLSEKETKALKKRCNKLLKFTESKLLSTQLAAFNEVTELAIDDSLIRAIFADYYRLECLEPKFFEPDLLLTSAKALASIEEAETHKLWSTIILRSQSSYGSDFEDLAEVSLRNPNTSFIAVRHVLNAKKCVFLGHSLRYLLLLILMKVAFENWSNMELSTVSNCLCEFMRSQKSGHRGLRLFCNRMAGLNGGCRFARKRHEFAEFFPLFCPIPRVVAERNTVDSVMTVKEVTNWNLDNCAPFCVAFLTTLSGSADIYDQLLFIESIDAATRRLLEGTALLDELCIAYCHLRHFSGVKCYGEHLFIKISNPHSLPHAMKILTRGLCEFTISPIPGRDSRFDLLFFASILKTDVVSLSLNCGWTPVRSTSGLNFGEFGRRETSEEIYRWCPANNISIDVLLYDCYHLAYIGVGKADSFEATGHFPILAGYDESGRALFCAEGDRSVSWRWTSVLDRSSIAIFKDVFGEQRASQRFKVLGLRFDPSDIKEDSASDFEGAKDPTGPLHWRSVWPSEDPSLSYIMGEFGYNRMKEELIPFLDECARSTSYRADKQEEVESGIRMFKEDNMDTRTAESPLGQCGHKYEQVGASVIRGPGLKSYGEDCDALHEGGEVEERKLLGGTGNINESSIPDISSGALDDHGASSNCTREDRLDHGPNTDMSEERDNEENIEY</sequence>
<dbReference type="Proteomes" id="UP000053477">
    <property type="component" value="Unassembled WGS sequence"/>
</dbReference>
<proteinExistence type="predicted"/>
<evidence type="ECO:0000313" key="2">
    <source>
        <dbReference type="EMBL" id="KLO08844.1"/>
    </source>
</evidence>
<organism evidence="2 3">
    <name type="scientific">Schizopora paradoxa</name>
    <dbReference type="NCBI Taxonomy" id="27342"/>
    <lineage>
        <taxon>Eukaryota</taxon>
        <taxon>Fungi</taxon>
        <taxon>Dikarya</taxon>
        <taxon>Basidiomycota</taxon>
        <taxon>Agaricomycotina</taxon>
        <taxon>Agaricomycetes</taxon>
        <taxon>Hymenochaetales</taxon>
        <taxon>Schizoporaceae</taxon>
        <taxon>Schizopora</taxon>
    </lineage>
</organism>
<name>A0A0H2RAI9_9AGAM</name>
<feature type="compositionally biased region" description="Acidic residues" evidence="1">
    <location>
        <begin position="745"/>
        <end position="757"/>
    </location>
</feature>
<dbReference type="AlphaFoldDB" id="A0A0H2RAI9"/>
<reference evidence="2 3" key="1">
    <citation type="submission" date="2015-04" db="EMBL/GenBank/DDBJ databases">
        <title>Complete genome sequence of Schizopora paradoxa KUC8140, a cosmopolitan wood degrader in East Asia.</title>
        <authorList>
            <consortium name="DOE Joint Genome Institute"/>
            <person name="Min B."/>
            <person name="Park H."/>
            <person name="Jang Y."/>
            <person name="Kim J.-J."/>
            <person name="Kim K.H."/>
            <person name="Pangilinan J."/>
            <person name="Lipzen A."/>
            <person name="Riley R."/>
            <person name="Grigoriev I.V."/>
            <person name="Spatafora J.W."/>
            <person name="Choi I.-G."/>
        </authorList>
    </citation>
    <scope>NUCLEOTIDE SEQUENCE [LARGE SCALE GENOMIC DNA]</scope>
    <source>
        <strain evidence="2 3">KUC8140</strain>
    </source>
</reference>
<protein>
    <submittedName>
        <fullName evidence="2">Uncharacterized protein</fullName>
    </submittedName>
</protein>
<dbReference type="InParanoid" id="A0A0H2RAI9"/>
<dbReference type="EMBL" id="KQ086075">
    <property type="protein sequence ID" value="KLO08844.1"/>
    <property type="molecule type" value="Genomic_DNA"/>
</dbReference>
<feature type="region of interest" description="Disordered" evidence="1">
    <location>
        <begin position="705"/>
        <end position="757"/>
    </location>
</feature>